<evidence type="ECO:0000313" key="2">
    <source>
        <dbReference type="EMBL" id="KRL81771.1"/>
    </source>
</evidence>
<dbReference type="OrthoDB" id="9812611at2"/>
<dbReference type="RefSeq" id="WP_025021328.1">
    <property type="nucleotide sequence ID" value="NZ_AZFH01000031.1"/>
</dbReference>
<evidence type="ECO:0000313" key="3">
    <source>
        <dbReference type="Proteomes" id="UP000051048"/>
    </source>
</evidence>
<dbReference type="InterPro" id="IPR014054">
    <property type="entry name" value="Phage_regulatory_Rha"/>
</dbReference>
<dbReference type="PATRIC" id="fig|1423740.3.peg.1467"/>
<dbReference type="InterPro" id="IPR018878">
    <property type="entry name" value="ORF6C_dom"/>
</dbReference>
<comment type="caution">
    <text evidence="2">The sequence shown here is derived from an EMBL/GenBank/DDBJ whole genome shotgun (WGS) entry which is preliminary data.</text>
</comment>
<sequence>MNDLVIMKDRQAVTTSLQVAEVFGKEHKNVIRAIEQKLGELNFEPSSKMFAEGAYTNSQNKKNKMYYLNRDGFTFIAFGFTGRQADEFKLKYIQAFNKMEELIKNQPRLPQTVDEKIYLLLQASHEGNQRIQKLETDFQTFKENQKLEPGEYSYIGQLVNKKVFGWIKVHKLGLSRQQRALLYKDINAGVAQVCGVRTRTQLREKDFETACEFIEEWTPSTATIIRIKQMGGVAEGQTELEVN</sequence>
<proteinExistence type="predicted"/>
<protein>
    <submittedName>
        <fullName evidence="2">Phage anti-repressor protein</fullName>
    </submittedName>
</protein>
<dbReference type="AlphaFoldDB" id="A0A0R1TXC6"/>
<dbReference type="Proteomes" id="UP000051048">
    <property type="component" value="Unassembled WGS sequence"/>
</dbReference>
<accession>A0A0R1TXC6</accession>
<dbReference type="EMBL" id="AZFH01000031">
    <property type="protein sequence ID" value="KRL81771.1"/>
    <property type="molecule type" value="Genomic_DNA"/>
</dbReference>
<reference evidence="2 3" key="1">
    <citation type="journal article" date="2015" name="Genome Announc.">
        <title>Expanding the biotechnology potential of lactobacilli through comparative genomics of 213 strains and associated genera.</title>
        <authorList>
            <person name="Sun Z."/>
            <person name="Harris H.M."/>
            <person name="McCann A."/>
            <person name="Guo C."/>
            <person name="Argimon S."/>
            <person name="Zhang W."/>
            <person name="Yang X."/>
            <person name="Jeffery I.B."/>
            <person name="Cooney J.C."/>
            <person name="Kagawa T.F."/>
            <person name="Liu W."/>
            <person name="Song Y."/>
            <person name="Salvetti E."/>
            <person name="Wrobel A."/>
            <person name="Rasinkangas P."/>
            <person name="Parkhill J."/>
            <person name="Rea M.C."/>
            <person name="O'Sullivan O."/>
            <person name="Ritari J."/>
            <person name="Douillard F.P."/>
            <person name="Paul Ross R."/>
            <person name="Yang R."/>
            <person name="Briner A.E."/>
            <person name="Felis G.E."/>
            <person name="de Vos W.M."/>
            <person name="Barrangou R."/>
            <person name="Klaenhammer T.R."/>
            <person name="Caufield P.W."/>
            <person name="Cui Y."/>
            <person name="Zhang H."/>
            <person name="O'Toole P.W."/>
        </authorList>
    </citation>
    <scope>NUCLEOTIDE SEQUENCE [LARGE SCALE GENOMIC DNA]</scope>
    <source>
        <strain evidence="2 3">DSM 15833</strain>
    </source>
</reference>
<organism evidence="2 3">
    <name type="scientific">Ligilactobacillus equi DSM 15833 = JCM 10991</name>
    <dbReference type="NCBI Taxonomy" id="1423740"/>
    <lineage>
        <taxon>Bacteria</taxon>
        <taxon>Bacillati</taxon>
        <taxon>Bacillota</taxon>
        <taxon>Bacilli</taxon>
        <taxon>Lactobacillales</taxon>
        <taxon>Lactobacillaceae</taxon>
        <taxon>Ligilactobacillus</taxon>
    </lineage>
</organism>
<dbReference type="Pfam" id="PF09669">
    <property type="entry name" value="Phage_pRha"/>
    <property type="match status" value="1"/>
</dbReference>
<feature type="domain" description="ORF6C" evidence="1">
    <location>
        <begin position="117"/>
        <end position="226"/>
    </location>
</feature>
<gene>
    <name evidence="2" type="ORF">FC36_GL001363</name>
</gene>
<evidence type="ECO:0000259" key="1">
    <source>
        <dbReference type="Pfam" id="PF10552"/>
    </source>
</evidence>
<name>A0A0R1TXC6_9LACO</name>
<dbReference type="STRING" id="1423740.FC36_GL001363"/>
<dbReference type="NCBIfam" id="TIGR02681">
    <property type="entry name" value="phage_pRha"/>
    <property type="match status" value="1"/>
</dbReference>
<dbReference type="Pfam" id="PF10552">
    <property type="entry name" value="ORF6C"/>
    <property type="match status" value="1"/>
</dbReference>